<accession>A0A1N6GGG8</accession>
<feature type="signal peptide" evidence="1">
    <location>
        <begin position="1"/>
        <end position="27"/>
    </location>
</feature>
<dbReference type="AlphaFoldDB" id="A0A1N6GGG8"/>
<dbReference type="PROSITE" id="PS50983">
    <property type="entry name" value="FE_B12_PBP"/>
    <property type="match status" value="1"/>
</dbReference>
<evidence type="ECO:0000259" key="2">
    <source>
        <dbReference type="PROSITE" id="PS50983"/>
    </source>
</evidence>
<feature type="domain" description="Fe/B12 periplasmic-binding" evidence="2">
    <location>
        <begin position="51"/>
        <end position="327"/>
    </location>
</feature>
<dbReference type="PANTHER" id="PTHR30535:SF7">
    <property type="entry name" value="IRON(III) DICITRATE-BINDING PROTEIN"/>
    <property type="match status" value="1"/>
</dbReference>
<evidence type="ECO:0000313" key="4">
    <source>
        <dbReference type="Proteomes" id="UP000185151"/>
    </source>
</evidence>
<dbReference type="CDD" id="cd01148">
    <property type="entry name" value="TroA_a"/>
    <property type="match status" value="1"/>
</dbReference>
<dbReference type="PANTHER" id="PTHR30535">
    <property type="entry name" value="VITAMIN B12-BINDING PROTEIN"/>
    <property type="match status" value="1"/>
</dbReference>
<dbReference type="Pfam" id="PF01497">
    <property type="entry name" value="Peripla_BP_2"/>
    <property type="match status" value="1"/>
</dbReference>
<dbReference type="SUPFAM" id="SSF53807">
    <property type="entry name" value="Helical backbone' metal receptor"/>
    <property type="match status" value="1"/>
</dbReference>
<organism evidence="3 4">
    <name type="scientific">Paraburkholderia phenazinium</name>
    <dbReference type="NCBI Taxonomy" id="60549"/>
    <lineage>
        <taxon>Bacteria</taxon>
        <taxon>Pseudomonadati</taxon>
        <taxon>Pseudomonadota</taxon>
        <taxon>Betaproteobacteria</taxon>
        <taxon>Burkholderiales</taxon>
        <taxon>Burkholderiaceae</taxon>
        <taxon>Paraburkholderia</taxon>
    </lineage>
</organism>
<keyword evidence="4" id="KW-1185">Reference proteome</keyword>
<gene>
    <name evidence="3" type="ORF">SAMN05444165_0755</name>
</gene>
<dbReference type="InterPro" id="IPR002491">
    <property type="entry name" value="ABC_transptr_periplasmic_BD"/>
</dbReference>
<evidence type="ECO:0000313" key="3">
    <source>
        <dbReference type="EMBL" id="SIO06596.1"/>
    </source>
</evidence>
<dbReference type="Gene3D" id="3.40.50.1980">
    <property type="entry name" value="Nitrogenase molybdenum iron protein domain"/>
    <property type="match status" value="2"/>
</dbReference>
<keyword evidence="1" id="KW-0732">Signal</keyword>
<feature type="chain" id="PRO_5012139135" evidence="1">
    <location>
        <begin position="28"/>
        <end position="327"/>
    </location>
</feature>
<dbReference type="EMBL" id="FSRU01000001">
    <property type="protein sequence ID" value="SIO06596.1"/>
    <property type="molecule type" value="Genomic_DNA"/>
</dbReference>
<dbReference type="Proteomes" id="UP000185151">
    <property type="component" value="Unassembled WGS sequence"/>
</dbReference>
<proteinExistence type="predicted"/>
<protein>
    <submittedName>
        <fullName evidence="3">Iron complex transport system substrate-binding protein</fullName>
    </submittedName>
</protein>
<dbReference type="InterPro" id="IPR050902">
    <property type="entry name" value="ABC_Transporter_SBP"/>
</dbReference>
<evidence type="ECO:0000256" key="1">
    <source>
        <dbReference type="SAM" id="SignalP"/>
    </source>
</evidence>
<sequence>MPKRFMSRCLSGAIVTGLLAAATLSTASATTYPVTIRSCNRDVTFAGPPQRAISNDVNLTGMMIALGLKDRMAGYTGVSGWNTGTAELKQALGTLPELSKEYPSVETLVGANADFYFAGWNYGMKVGGDLTPATLAPLGIKVYELTESCAHVMKRPPASLGDVYRDLANLGKIFDVENRADTLIKDMQTKIQTLSSKAAGDGKPVSVFVYDSGEDRPFTAGREAIPTALIAAAGGRNVMDDLDDSWTRVNWETVVARNPQAIVIVDYGSVTAAQKEAFLRNNPALNQMDAVKNNRFIVLPYDDATPGVANVRAIATIAKGLHPAAFQ</sequence>
<reference evidence="3 4" key="1">
    <citation type="submission" date="2016-11" db="EMBL/GenBank/DDBJ databases">
        <authorList>
            <person name="Jaros S."/>
            <person name="Januszkiewicz K."/>
            <person name="Wedrychowicz H."/>
        </authorList>
    </citation>
    <scope>NUCLEOTIDE SEQUENCE [LARGE SCALE GENOMIC DNA]</scope>
    <source>
        <strain evidence="3 4">GAS95</strain>
    </source>
</reference>
<name>A0A1N6GGG8_9BURK</name>